<accession>A0A9X0U5N4</accession>
<comment type="caution">
    <text evidence="2">The sequence shown here is derived from an EMBL/GenBank/DDBJ whole genome shotgun (WGS) entry which is preliminary data.</text>
</comment>
<name>A0A9X0U5N4_9BACT</name>
<keyword evidence="3" id="KW-1185">Reference proteome</keyword>
<organism evidence="2 3">
    <name type="scientific">Tunturiibacter gelidiferens</name>
    <dbReference type="NCBI Taxonomy" id="3069689"/>
    <lineage>
        <taxon>Bacteria</taxon>
        <taxon>Pseudomonadati</taxon>
        <taxon>Acidobacteriota</taxon>
        <taxon>Terriglobia</taxon>
        <taxon>Terriglobales</taxon>
        <taxon>Acidobacteriaceae</taxon>
        <taxon>Tunturiibacter</taxon>
    </lineage>
</organism>
<dbReference type="Pfam" id="PF09624">
    <property type="entry name" value="DUF2393"/>
    <property type="match status" value="1"/>
</dbReference>
<evidence type="ECO:0008006" key="4">
    <source>
        <dbReference type="Google" id="ProtNLM"/>
    </source>
</evidence>
<evidence type="ECO:0000313" key="2">
    <source>
        <dbReference type="EMBL" id="MBB5328957.1"/>
    </source>
</evidence>
<keyword evidence="1" id="KW-0812">Transmembrane</keyword>
<dbReference type="InterPro" id="IPR013417">
    <property type="entry name" value="CHP02588"/>
</dbReference>
<protein>
    <recommendedName>
        <fullName evidence="4">DUF2393 domain-containing protein</fullName>
    </recommendedName>
</protein>
<proteinExistence type="predicted"/>
<gene>
    <name evidence="2" type="ORF">HDF14_002573</name>
</gene>
<evidence type="ECO:0000313" key="3">
    <source>
        <dbReference type="Proteomes" id="UP000535182"/>
    </source>
</evidence>
<dbReference type="EMBL" id="JACHEB010000005">
    <property type="protein sequence ID" value="MBB5328957.1"/>
    <property type="molecule type" value="Genomic_DNA"/>
</dbReference>
<dbReference type="AlphaFoldDB" id="A0A9X0U5N4"/>
<reference evidence="2 3" key="1">
    <citation type="submission" date="2020-08" db="EMBL/GenBank/DDBJ databases">
        <title>Genomic Encyclopedia of Type Strains, Phase IV (KMG-V): Genome sequencing to study the core and pangenomes of soil and plant-associated prokaryotes.</title>
        <authorList>
            <person name="Whitman W."/>
        </authorList>
    </citation>
    <scope>NUCLEOTIDE SEQUENCE [LARGE SCALE GENOMIC DNA]</scope>
    <source>
        <strain evidence="2 3">X5P2</strain>
    </source>
</reference>
<dbReference type="Proteomes" id="UP000535182">
    <property type="component" value="Unassembled WGS sequence"/>
</dbReference>
<evidence type="ECO:0000256" key="1">
    <source>
        <dbReference type="SAM" id="Phobius"/>
    </source>
</evidence>
<keyword evidence="1" id="KW-1133">Transmembrane helix</keyword>
<keyword evidence="1" id="KW-0472">Membrane</keyword>
<feature type="transmembrane region" description="Helical" evidence="1">
    <location>
        <begin position="12"/>
        <end position="34"/>
    </location>
</feature>
<sequence>MFSSKPPEGGRLPIAAWGVAGLVVLAVILGLVFATRHKSQAPPNTIQPLAAYAAELPLSQLAMSESTSLSGGKSTFIDGHIQNSGPQTVSGVTVQVIFRNDEAMPPQVETLPLSLVRTREPYIDTQPVSAAPLKRGDQRDFRLIFESIPGNWNTQMPEIHIISVDTK</sequence>
<dbReference type="RefSeq" id="WP_260698213.1">
    <property type="nucleotide sequence ID" value="NZ_JACHEB010000005.1"/>
</dbReference>